<dbReference type="RefSeq" id="WP_155041172.1">
    <property type="nucleotide sequence ID" value="NZ_WMIG01000014.1"/>
</dbReference>
<dbReference type="Proteomes" id="UP000449846">
    <property type="component" value="Unassembled WGS sequence"/>
</dbReference>
<comment type="caution">
    <text evidence="1">The sequence shown here is derived from an EMBL/GenBank/DDBJ whole genome shotgun (WGS) entry which is preliminary data.</text>
</comment>
<organism evidence="1 2">
    <name type="scientific">Paracoccus litorisediminis</name>
    <dbReference type="NCBI Taxonomy" id="2006130"/>
    <lineage>
        <taxon>Bacteria</taxon>
        <taxon>Pseudomonadati</taxon>
        <taxon>Pseudomonadota</taxon>
        <taxon>Alphaproteobacteria</taxon>
        <taxon>Rhodobacterales</taxon>
        <taxon>Paracoccaceae</taxon>
        <taxon>Paracoccus</taxon>
    </lineage>
</organism>
<accession>A0A844HQ09</accession>
<evidence type="ECO:0000313" key="2">
    <source>
        <dbReference type="Proteomes" id="UP000449846"/>
    </source>
</evidence>
<gene>
    <name evidence="1" type="ORF">GL300_18620</name>
</gene>
<sequence>MIDNTTTCDLPDIAQSKQLVQGAGHAADWLSGQGGDVRHCPSNRMFDQHLDNGQRFSMTLLMNTS</sequence>
<name>A0A844HQ09_9RHOB</name>
<keyword evidence="2" id="KW-1185">Reference proteome</keyword>
<reference evidence="1 2" key="1">
    <citation type="submission" date="2019-11" db="EMBL/GenBank/DDBJ databases">
        <authorList>
            <person name="Dong K."/>
        </authorList>
    </citation>
    <scope>NUCLEOTIDE SEQUENCE [LARGE SCALE GENOMIC DNA]</scope>
    <source>
        <strain evidence="1 2">NBRC 112902</strain>
    </source>
</reference>
<proteinExistence type="predicted"/>
<protein>
    <submittedName>
        <fullName evidence="1">Uncharacterized protein</fullName>
    </submittedName>
</protein>
<dbReference type="EMBL" id="WMIG01000014">
    <property type="protein sequence ID" value="MTH61229.1"/>
    <property type="molecule type" value="Genomic_DNA"/>
</dbReference>
<evidence type="ECO:0000313" key="1">
    <source>
        <dbReference type="EMBL" id="MTH61229.1"/>
    </source>
</evidence>
<dbReference type="AlphaFoldDB" id="A0A844HQ09"/>